<comment type="caution">
    <text evidence="4">The sequence shown here is derived from an EMBL/GenBank/DDBJ whole genome shotgun (WGS) entry which is preliminary data.</text>
</comment>
<dbReference type="Pfam" id="PF02023">
    <property type="entry name" value="SCAN"/>
    <property type="match status" value="1"/>
</dbReference>
<dbReference type="EMBL" id="VSRR010008307">
    <property type="protein sequence ID" value="MPC48481.1"/>
    <property type="molecule type" value="Genomic_DNA"/>
</dbReference>
<reference evidence="4 5" key="1">
    <citation type="submission" date="2019-05" db="EMBL/GenBank/DDBJ databases">
        <title>Another draft genome of Portunus trituberculatus and its Hox gene families provides insights of decapod evolution.</title>
        <authorList>
            <person name="Jeong J.-H."/>
            <person name="Song I."/>
            <person name="Kim S."/>
            <person name="Choi T."/>
            <person name="Kim D."/>
            <person name="Ryu S."/>
            <person name="Kim W."/>
        </authorList>
    </citation>
    <scope>NUCLEOTIDE SEQUENCE [LARGE SCALE GENOMIC DNA]</scope>
    <source>
        <tissue evidence="4">Muscle</tissue>
    </source>
</reference>
<evidence type="ECO:0000256" key="2">
    <source>
        <dbReference type="SAM" id="MobiDB-lite"/>
    </source>
</evidence>
<dbReference type="AlphaFoldDB" id="A0A5B7FLZ4"/>
<dbReference type="OrthoDB" id="10063846at2759"/>
<evidence type="ECO:0000256" key="1">
    <source>
        <dbReference type="SAM" id="Coils"/>
    </source>
</evidence>
<feature type="coiled-coil region" evidence="1">
    <location>
        <begin position="59"/>
        <end position="173"/>
    </location>
</feature>
<evidence type="ECO:0000313" key="4">
    <source>
        <dbReference type="EMBL" id="MPC48481.1"/>
    </source>
</evidence>
<dbReference type="Gene3D" id="1.10.4020.10">
    <property type="entry name" value="DNA breaking-rejoining enzymes"/>
    <property type="match status" value="1"/>
</dbReference>
<evidence type="ECO:0000259" key="3">
    <source>
        <dbReference type="PROSITE" id="PS50804"/>
    </source>
</evidence>
<feature type="domain" description="SCAN box" evidence="3">
    <location>
        <begin position="282"/>
        <end position="358"/>
    </location>
</feature>
<gene>
    <name evidence="4" type="ORF">E2C01_042254</name>
</gene>
<dbReference type="InterPro" id="IPR038269">
    <property type="entry name" value="SCAN_sf"/>
</dbReference>
<protein>
    <recommendedName>
        <fullName evidence="3">SCAN box domain-containing protein</fullName>
    </recommendedName>
</protein>
<dbReference type="PANTHER" id="PTHR46888">
    <property type="entry name" value="ZINC KNUCKLE DOMAINCONTAINING PROTEIN-RELATED"/>
    <property type="match status" value="1"/>
</dbReference>
<keyword evidence="5" id="KW-1185">Reference proteome</keyword>
<dbReference type="PANTHER" id="PTHR46888:SF1">
    <property type="entry name" value="RIBONUCLEASE H"/>
    <property type="match status" value="1"/>
</dbReference>
<proteinExistence type="predicted"/>
<evidence type="ECO:0000313" key="5">
    <source>
        <dbReference type="Proteomes" id="UP000324222"/>
    </source>
</evidence>
<dbReference type="Proteomes" id="UP000324222">
    <property type="component" value="Unassembled WGS sequence"/>
</dbReference>
<dbReference type="InterPro" id="IPR003309">
    <property type="entry name" value="SCAN_dom"/>
</dbReference>
<keyword evidence="1" id="KW-0175">Coiled coil</keyword>
<name>A0A5B7FLZ4_PORTR</name>
<sequence>MNGQSESQGWSQPESLASVGSGSVDFACYGVRTDSPLPQGTRRSPAPSVGDFTPTDGMLEELQFRLEIKKLEMEERRLETKKEERLESRRIKAEMEGQKEIELRKFELKKEAEKEERLESRKIKAEMEAQKEIELRKFELEKEAELRRERVEAMRLEHEKEEADKKRRFELEKTRIEVNSPHRVRGQGIVEKAVESQMVRSLKLIPEFDESKVTEWFRRFEKKAYEFDWPQERWVGLVANMLKGKALEVYDRMLVEDLNEYEEFKADIRRAYELRPEAYCLQFRSGKKRSGDSYLECARYLKESFEKWVASEQATTYHELKELMVMEQFVNVAERELVPLLREKRFKSLKEAATWADDHVLAHKGVSQQGSVGEHRDSGARWQDGRALQGRPAIAWG</sequence>
<dbReference type="PROSITE" id="PS50804">
    <property type="entry name" value="SCAN_BOX"/>
    <property type="match status" value="1"/>
</dbReference>
<feature type="region of interest" description="Disordered" evidence="2">
    <location>
        <begin position="27"/>
        <end position="56"/>
    </location>
</feature>
<dbReference type="SUPFAM" id="SSF47353">
    <property type="entry name" value="Retrovirus capsid dimerization domain-like"/>
    <property type="match status" value="1"/>
</dbReference>
<organism evidence="4 5">
    <name type="scientific">Portunus trituberculatus</name>
    <name type="common">Swimming crab</name>
    <name type="synonym">Neptunus trituberculatus</name>
    <dbReference type="NCBI Taxonomy" id="210409"/>
    <lineage>
        <taxon>Eukaryota</taxon>
        <taxon>Metazoa</taxon>
        <taxon>Ecdysozoa</taxon>
        <taxon>Arthropoda</taxon>
        <taxon>Crustacea</taxon>
        <taxon>Multicrustacea</taxon>
        <taxon>Malacostraca</taxon>
        <taxon>Eumalacostraca</taxon>
        <taxon>Eucarida</taxon>
        <taxon>Decapoda</taxon>
        <taxon>Pleocyemata</taxon>
        <taxon>Brachyura</taxon>
        <taxon>Eubrachyura</taxon>
        <taxon>Portunoidea</taxon>
        <taxon>Portunidae</taxon>
        <taxon>Portuninae</taxon>
        <taxon>Portunus</taxon>
    </lineage>
</organism>
<accession>A0A5B7FLZ4</accession>